<organism evidence="2 3">
    <name type="scientific">Methylomonas rivi</name>
    <dbReference type="NCBI Taxonomy" id="2952226"/>
    <lineage>
        <taxon>Bacteria</taxon>
        <taxon>Pseudomonadati</taxon>
        <taxon>Pseudomonadota</taxon>
        <taxon>Gammaproteobacteria</taxon>
        <taxon>Methylococcales</taxon>
        <taxon>Methylococcaceae</taxon>
        <taxon>Methylomonas</taxon>
    </lineage>
</organism>
<dbReference type="EMBL" id="JANIBK010000023">
    <property type="protein sequence ID" value="MCQ8128088.1"/>
    <property type="molecule type" value="Genomic_DNA"/>
</dbReference>
<keyword evidence="1" id="KW-0175">Coiled coil</keyword>
<dbReference type="Proteomes" id="UP001524586">
    <property type="component" value="Unassembled WGS sequence"/>
</dbReference>
<protein>
    <recommendedName>
        <fullName evidence="4">MSHA biogenesis protein MshJ</fullName>
    </recommendedName>
</protein>
<name>A0ABT1U3F9_9GAMM</name>
<dbReference type="RefSeq" id="WP_256614455.1">
    <property type="nucleotide sequence ID" value="NZ_JANIBK010000023.1"/>
</dbReference>
<keyword evidence="3" id="KW-1185">Reference proteome</keyword>
<reference evidence="2 3" key="1">
    <citation type="submission" date="2022-07" db="EMBL/GenBank/DDBJ databases">
        <title>Methylomonas rivi sp. nov., Methylomonas rosea sp. nov., Methylomonas aureus sp. nov. and Methylomonas subterranea sp. nov., four novel methanotrophs isolated from a freshwater creek and the deep terrestrial subsurface.</title>
        <authorList>
            <person name="Abin C."/>
            <person name="Sankaranarayanan K."/>
            <person name="Garner C."/>
            <person name="Sindelar R."/>
            <person name="Kotary K."/>
            <person name="Garner R."/>
            <person name="Barclay S."/>
            <person name="Lawson P."/>
            <person name="Krumholz L."/>
        </authorList>
    </citation>
    <scope>NUCLEOTIDE SEQUENCE [LARGE SCALE GENOMIC DNA]</scope>
    <source>
        <strain evidence="2 3">WSC-6</strain>
    </source>
</reference>
<feature type="coiled-coil region" evidence="1">
    <location>
        <begin position="47"/>
        <end position="107"/>
    </location>
</feature>
<accession>A0ABT1U3F9</accession>
<gene>
    <name evidence="2" type="ORF">NP596_06415</name>
</gene>
<proteinExistence type="predicted"/>
<evidence type="ECO:0008006" key="4">
    <source>
        <dbReference type="Google" id="ProtNLM"/>
    </source>
</evidence>
<sequence>MPNSTEPFSQRFAALTLREQRLVVGTGLLLLWGCWDSFLYQPQQQERQRLANDIKQIEQLLNSQQALAVELETAGRQDPNLQNRQNLAALQQSIGNLKQQLDSGDKRFVPSQRMAAALQDMLKQHGGLQLIGLETQPPKTFGGEEQPAWVFRHTLNLTLQGDYFSTLNYLKTLETLPWRIHWDSIDYKVKNYPLAETRIQVYTLSFEQDWLGV</sequence>
<evidence type="ECO:0000313" key="3">
    <source>
        <dbReference type="Proteomes" id="UP001524586"/>
    </source>
</evidence>
<evidence type="ECO:0000256" key="1">
    <source>
        <dbReference type="SAM" id="Coils"/>
    </source>
</evidence>
<evidence type="ECO:0000313" key="2">
    <source>
        <dbReference type="EMBL" id="MCQ8128088.1"/>
    </source>
</evidence>
<comment type="caution">
    <text evidence="2">The sequence shown here is derived from an EMBL/GenBank/DDBJ whole genome shotgun (WGS) entry which is preliminary data.</text>
</comment>